<dbReference type="KEGG" id="nfl:COO91_09470"/>
<comment type="cofactor">
    <cofactor evidence="1">
        <name>pantetheine 4'-phosphate</name>
        <dbReference type="ChEBI" id="CHEBI:47942"/>
    </cofactor>
</comment>
<dbReference type="PROSITE" id="PS00455">
    <property type="entry name" value="AMP_BINDING"/>
    <property type="match status" value="2"/>
</dbReference>
<dbReference type="GO" id="GO:0008610">
    <property type="term" value="P:lipid biosynthetic process"/>
    <property type="evidence" value="ECO:0007669"/>
    <property type="project" value="UniProtKB-ARBA"/>
</dbReference>
<dbReference type="InterPro" id="IPR041464">
    <property type="entry name" value="TubC_N"/>
</dbReference>
<dbReference type="EMBL" id="CP024789">
    <property type="protein sequence ID" value="AUB43297.1"/>
    <property type="molecule type" value="Genomic_DNA"/>
</dbReference>
<dbReference type="GO" id="GO:0016874">
    <property type="term" value="F:ligase activity"/>
    <property type="evidence" value="ECO:0007669"/>
    <property type="project" value="UniProtKB-KW"/>
</dbReference>
<dbReference type="FunFam" id="3.40.50.980:FF:000002">
    <property type="entry name" value="Enterobactin synthetase component F"/>
    <property type="match status" value="1"/>
</dbReference>
<feature type="domain" description="Carrier" evidence="6">
    <location>
        <begin position="2112"/>
        <end position="2187"/>
    </location>
</feature>
<dbReference type="InterPro" id="IPR009081">
    <property type="entry name" value="PP-bd_ACP"/>
</dbReference>
<reference evidence="7 8" key="1">
    <citation type="submission" date="2017-11" db="EMBL/GenBank/DDBJ databases">
        <title>Complete genome of a free-living desiccation-tolerant cyanobacterium and its photosynthetic adaptation to extreme terrestrial habitat.</title>
        <authorList>
            <person name="Shang J."/>
        </authorList>
    </citation>
    <scope>NUCLEOTIDE SEQUENCE [LARGE SCALE GENOMIC DNA]</scope>
    <source>
        <strain evidence="7 8">CCNUN1</strain>
        <plasmid evidence="8">pnfsy04</plasmid>
    </source>
</reference>
<dbReference type="FunFam" id="3.30.559.30:FF:000001">
    <property type="entry name" value="Non-ribosomal peptide synthetase"/>
    <property type="match status" value="2"/>
</dbReference>
<keyword evidence="7" id="KW-0614">Plasmid</keyword>
<dbReference type="InterPro" id="IPR020845">
    <property type="entry name" value="AMP-binding_CS"/>
</dbReference>
<dbReference type="Gene3D" id="2.30.38.10">
    <property type="entry name" value="Luciferase, Domain 3"/>
    <property type="match status" value="2"/>
</dbReference>
<dbReference type="GO" id="GO:0043041">
    <property type="term" value="P:amino acid activation for nonribosomal peptide biosynthetic process"/>
    <property type="evidence" value="ECO:0007669"/>
    <property type="project" value="TreeGrafter"/>
</dbReference>
<dbReference type="Gene3D" id="1.10.10.1830">
    <property type="entry name" value="Non-ribosomal peptide synthase, adenylation domain"/>
    <property type="match status" value="1"/>
</dbReference>
<organism evidence="7 8">
    <name type="scientific">Nostoc flagelliforme CCNUN1</name>
    <dbReference type="NCBI Taxonomy" id="2038116"/>
    <lineage>
        <taxon>Bacteria</taxon>
        <taxon>Bacillati</taxon>
        <taxon>Cyanobacteriota</taxon>
        <taxon>Cyanophyceae</taxon>
        <taxon>Nostocales</taxon>
        <taxon>Nostocaceae</taxon>
        <taxon>Nostoc</taxon>
    </lineage>
</organism>
<dbReference type="Proteomes" id="UP000232003">
    <property type="component" value="Plasmid pNFSY04"/>
</dbReference>
<dbReference type="InterPro" id="IPR036736">
    <property type="entry name" value="ACP-like_sf"/>
</dbReference>
<dbReference type="PROSITE" id="PS00012">
    <property type="entry name" value="PHOSPHOPANTETHEINE"/>
    <property type="match status" value="2"/>
</dbReference>
<dbReference type="Pfam" id="PF00501">
    <property type="entry name" value="AMP-binding"/>
    <property type="match status" value="2"/>
</dbReference>
<dbReference type="Pfam" id="PF18563">
    <property type="entry name" value="TubC_N"/>
    <property type="match status" value="1"/>
</dbReference>
<dbReference type="FunFam" id="1.10.1200.10:FF:000005">
    <property type="entry name" value="Nonribosomal peptide synthetase 1"/>
    <property type="match status" value="1"/>
</dbReference>
<dbReference type="FunFam" id="3.30.300.30:FF:000010">
    <property type="entry name" value="Enterobactin synthetase component F"/>
    <property type="match status" value="2"/>
</dbReference>
<dbReference type="NCBIfam" id="NF003417">
    <property type="entry name" value="PRK04813.1"/>
    <property type="match status" value="2"/>
</dbReference>
<dbReference type="FunFam" id="1.10.1200.10:FF:000016">
    <property type="entry name" value="Non-ribosomal peptide synthase"/>
    <property type="match status" value="1"/>
</dbReference>
<dbReference type="FunFam" id="3.40.50.980:FF:000001">
    <property type="entry name" value="Non-ribosomal peptide synthetase"/>
    <property type="match status" value="2"/>
</dbReference>
<dbReference type="PROSITE" id="PS50075">
    <property type="entry name" value="CARRIER"/>
    <property type="match status" value="2"/>
</dbReference>
<dbReference type="PANTHER" id="PTHR45527:SF1">
    <property type="entry name" value="FATTY ACID SYNTHASE"/>
    <property type="match status" value="1"/>
</dbReference>
<dbReference type="Gene3D" id="3.30.300.30">
    <property type="match status" value="2"/>
</dbReference>
<dbReference type="GO" id="GO:0005829">
    <property type="term" value="C:cytosol"/>
    <property type="evidence" value="ECO:0007669"/>
    <property type="project" value="TreeGrafter"/>
</dbReference>
<gene>
    <name evidence="7" type="ORF">COO91_09470</name>
</gene>
<dbReference type="FunFam" id="3.30.559.10:FF:000012">
    <property type="entry name" value="Non-ribosomal peptide synthetase"/>
    <property type="match status" value="2"/>
</dbReference>
<accession>A0A2K8T6G6</accession>
<protein>
    <submittedName>
        <fullName evidence="7">Glutamate-1-semialdehyde aminotransferase</fullName>
    </submittedName>
</protein>
<dbReference type="Gene3D" id="1.10.1200.10">
    <property type="entry name" value="ACP-like"/>
    <property type="match status" value="1"/>
</dbReference>
<keyword evidence="4" id="KW-0597">Phosphoprotein</keyword>
<dbReference type="InterPro" id="IPR045851">
    <property type="entry name" value="AMP-bd_C_sf"/>
</dbReference>
<dbReference type="RefSeq" id="WP_100903474.1">
    <property type="nucleotide sequence ID" value="NZ_CAWNNC010000005.1"/>
</dbReference>
<dbReference type="InterPro" id="IPR000873">
    <property type="entry name" value="AMP-dep_synth/lig_dom"/>
</dbReference>
<dbReference type="GO" id="GO:0044550">
    <property type="term" value="P:secondary metabolite biosynthetic process"/>
    <property type="evidence" value="ECO:0007669"/>
    <property type="project" value="UniProtKB-ARBA"/>
</dbReference>
<dbReference type="GO" id="GO:0031177">
    <property type="term" value="F:phosphopantetheine binding"/>
    <property type="evidence" value="ECO:0007669"/>
    <property type="project" value="InterPro"/>
</dbReference>
<evidence type="ECO:0000256" key="3">
    <source>
        <dbReference type="ARBA" id="ARBA00022450"/>
    </source>
</evidence>
<dbReference type="InterPro" id="IPR023213">
    <property type="entry name" value="CAT-like_dom_sf"/>
</dbReference>
<dbReference type="InterPro" id="IPR010071">
    <property type="entry name" value="AA_adenyl_dom"/>
</dbReference>
<evidence type="ECO:0000256" key="2">
    <source>
        <dbReference type="ARBA" id="ARBA00006432"/>
    </source>
</evidence>
<dbReference type="CDD" id="cd19531">
    <property type="entry name" value="LCL_NRPS-like"/>
    <property type="match status" value="2"/>
</dbReference>
<evidence type="ECO:0000256" key="1">
    <source>
        <dbReference type="ARBA" id="ARBA00001957"/>
    </source>
</evidence>
<keyword evidence="5" id="KW-0436">Ligase</keyword>
<dbReference type="FunFam" id="3.40.50.12780:FF:000012">
    <property type="entry name" value="Non-ribosomal peptide synthetase"/>
    <property type="match status" value="2"/>
</dbReference>
<dbReference type="CDD" id="cd12117">
    <property type="entry name" value="A_NRPS_Srf_like"/>
    <property type="match status" value="1"/>
</dbReference>
<evidence type="ECO:0000256" key="5">
    <source>
        <dbReference type="ARBA" id="ARBA00022598"/>
    </source>
</evidence>
<dbReference type="Gene3D" id="3.40.50.980">
    <property type="match status" value="4"/>
</dbReference>
<feature type="domain" description="Carrier" evidence="6">
    <location>
        <begin position="1051"/>
        <end position="1126"/>
    </location>
</feature>
<dbReference type="SUPFAM" id="SSF56801">
    <property type="entry name" value="Acetyl-CoA synthetase-like"/>
    <property type="match status" value="2"/>
</dbReference>
<dbReference type="InterPro" id="IPR001242">
    <property type="entry name" value="Condensation_dom"/>
</dbReference>
<dbReference type="InterPro" id="IPR029058">
    <property type="entry name" value="AB_hydrolase_fold"/>
</dbReference>
<dbReference type="Pfam" id="PF00550">
    <property type="entry name" value="PP-binding"/>
    <property type="match status" value="2"/>
</dbReference>
<keyword evidence="7" id="KW-0032">Aminotransferase</keyword>
<sequence length="2219" mass="248920">MKPIEEFLSYLDDLDIRLWIDEVNGSPAQDVHLRCNAPKGALIPNIRAELAERKDEIIAFLQKTSLASTFTLELIQPISRNGTIPLSLNQQRLWFLHQIEGESTTYNEFFAVSIKGLLQISHLEQSLQEIIQRHEVLRTTFPNQDGYPIQAIAPSLAITLPIVNLQALPKVEQSALIQQLSKEVQQPFDLANGPLLRFTLVQLEREFYVFLLCIHHIVYDAWSMGVFIQELSSLYKASCAGVPSFLPKLPIQYADFAVWQRQWLSGEVLKTQLNYWLSQLHDAPSLLQLPADRPRPSVQTYQGRTEHFSLNTELAQKLQSLSRESGTTLFMTLLAAFATLLYRYSGESDILIGSPIANRNRSEIESLIGFFVNTLVLRTSFEDNPSFQNLLAQVRETTLKAYEHQDVPFEQVVEALQPQRSLSHSPLFQVMFVLQNAPMSELELPGCTWCELNLESTIARFDLTLTITETSQGLVGSWEYNTDLFDGSTIERMAAHFQNLLSAIVENPEVSVGELPFLNAAERNQLLTEWNDTATKYPTDKCIHQLFEQQVERTPHAVAVVFEFENQQLTYQQLNQKANQLAHHLQTLGVGPEVLVGICVERSIEMVVGLLGILKAGGAYVPLDPSYPQERLSYMLADSGVEVLLTHSELLSSLPSPTARVVCLDSDCSAIEQHSQENLDVGVSADNLAYVIYTSGSTGLPKGAMNTHQGIRNRLLWMQDAYQLTSSDRVLQKTPFSFDVSVWEFFWPLLTGARIVIAKPEGHKDSTYLVNLISTQQITTIHFVPSMLQVFLQEPNCGNCSCLKRVICSGEALPFELTERFFEHFECELHNLYGPTEAAIDVTFWQCQLQENRQLVPIGRPIANTQVYILDKHLQAVPIGVSGELYIGGDGLARGYLNRPELTSEKFIPNPFCDRKSERLYKTGDLARYSNDGNIEFLGRIDNQVKIRGFRIELGEIESVLNTHPQIQQTVVIATEDISDSKRLVAYIVSGDELLTTNQLREFLFSKLPEYMVPSTFVILDTLPLTPNGKVDRKALPAPDKEISREDEYVAPRTPSEEIIANIFASVLNIQTVGINDNFFTLGGHSLLATQLISRLRVAFDVEIELRAVFSSPTVAQLEQTLTQLRTSDRGLSLPPIQPRTQSEELPLSFAQDRLWFLNQLEEASAIYNISGAVRISGNLDINALQQALSEIVRRHEILRTSFPTVNGTSIQVIHPQATMNIKVVDLQQLEVTERETVLQQQAQLEATTAFNLEIVPLIKCNLVQLNTREYVLLLNMHHIVSDGWSMGVFIKELSSLYQAFCVGESSSLAELPIQYADFAVWQRQWLSGEVLKTQLNYWLSQLHDAPSQLQLPTDRPRPSVQTYQGTTQSFSLNTELAQKLQSLSRESGTTLFMTLLAAFATLLYRYSGESDILIGSPIANRNRSEIESLIGCFVNTLVLRTSFEDNPSFQNLLAQVRETTLKAYEHQDVPFEQVVEALQPQRSLAYSPLFQVMFVLQNTPMGELELPGCTWCELNLESTIAKFDLTLTITETSQGLVGSWDYSTDLFDGSTIERMAAHFQNLLSAIVENPQATVGELPLLSQAERHQLLTEWNDTATEYPTDKCIHQLFEQQVERTPSAVAVVFENQQLTYEQLNQTANQLAHYLQTLGVGPEVLVGICVERSLDMVVGLLGILKAGGTYVPLDPTYPFERLSFILEDVQSPVLLTQESLLDSLPSSWAQVICLDSDWKTITHCSKENPISGVVPSNLAYVMYTSGSTGQPKGVMVRHSGVVRLVKQTNYVNLTEEEIFLQLAPFSFDAATFEIWGCLLNGARLVVMPPNIPSLMELGQSIRQYQVTTLWLTAGLFQQMVDQQIQDLKLVRQLLAGGDALSVAHVQKVSRQLENCQLINGYGPTENTTFTCYYSVTQAAKLGNTVPIGRAIANTQVYILDRNLQPVPVGVAGELYIGGDGLACGYLNRPELTAEKFLPNPFDCQPGARLYKTGDLGRYLASGDIEFLGRMDSQVKIRGFRIELGEIEAVLDQHPEVRSTVVTVREDVPQDKRLVAYLVLHQEQTLTVSDLRHFLKQKLPEYMMPTAFVFLTALPLTPNGKVDRRALPVPESRRELEVGFVAPRNPTEEMLAGIWADVLGVEQVGIHDNFFELGGHSLLATQVITRLSEAFSFELPLRSLFENSTIAQLAEVAVVQKIEQAESNILEQMLDEFDELSDDEVKQLLTQDY</sequence>
<dbReference type="Gene3D" id="3.30.559.30">
    <property type="entry name" value="Nonribosomal peptide synthetase, condensation domain"/>
    <property type="match status" value="2"/>
</dbReference>
<evidence type="ECO:0000313" key="8">
    <source>
        <dbReference type="Proteomes" id="UP000232003"/>
    </source>
</evidence>
<dbReference type="SUPFAM" id="SSF47336">
    <property type="entry name" value="ACP-like"/>
    <property type="match status" value="2"/>
</dbReference>
<dbReference type="SUPFAM" id="SSF52777">
    <property type="entry name" value="CoA-dependent acyltransferases"/>
    <property type="match status" value="4"/>
</dbReference>
<evidence type="ECO:0000313" key="7">
    <source>
        <dbReference type="EMBL" id="AUB43297.1"/>
    </source>
</evidence>
<dbReference type="CDD" id="cd17646">
    <property type="entry name" value="A_NRPS_AB3403-like"/>
    <property type="match status" value="1"/>
</dbReference>
<dbReference type="Pfam" id="PF13193">
    <property type="entry name" value="AMP-binding_C"/>
    <property type="match status" value="2"/>
</dbReference>
<keyword evidence="3" id="KW-0596">Phosphopantetheine</keyword>
<proteinExistence type="inferred from homology"/>
<dbReference type="OrthoDB" id="9757538at2"/>
<dbReference type="Gene3D" id="3.40.50.1820">
    <property type="entry name" value="alpha/beta hydrolase"/>
    <property type="match status" value="1"/>
</dbReference>
<keyword evidence="7" id="KW-0808">Transferase</keyword>
<dbReference type="PANTHER" id="PTHR45527">
    <property type="entry name" value="NONRIBOSOMAL PEPTIDE SYNTHETASE"/>
    <property type="match status" value="1"/>
</dbReference>
<keyword evidence="8" id="KW-1185">Reference proteome</keyword>
<name>A0A2K8T6G6_9NOSO</name>
<dbReference type="GO" id="GO:0072330">
    <property type="term" value="P:monocarboxylic acid biosynthetic process"/>
    <property type="evidence" value="ECO:0007669"/>
    <property type="project" value="UniProtKB-ARBA"/>
</dbReference>
<evidence type="ECO:0000259" key="6">
    <source>
        <dbReference type="PROSITE" id="PS50075"/>
    </source>
</evidence>
<dbReference type="Pfam" id="PF00668">
    <property type="entry name" value="Condensation"/>
    <property type="match status" value="2"/>
</dbReference>
<evidence type="ECO:0000256" key="4">
    <source>
        <dbReference type="ARBA" id="ARBA00022553"/>
    </source>
</evidence>
<dbReference type="NCBIfam" id="TIGR01733">
    <property type="entry name" value="AA-adenyl-dom"/>
    <property type="match status" value="2"/>
</dbReference>
<dbReference type="InterPro" id="IPR025110">
    <property type="entry name" value="AMP-bd_C"/>
</dbReference>
<dbReference type="Gene3D" id="3.30.559.10">
    <property type="entry name" value="Chloramphenicol acetyltransferase-like domain"/>
    <property type="match status" value="2"/>
</dbReference>
<comment type="similarity">
    <text evidence="2">Belongs to the ATP-dependent AMP-binding enzyme family.</text>
</comment>
<dbReference type="InterPro" id="IPR020806">
    <property type="entry name" value="PKS_PP-bd"/>
</dbReference>
<dbReference type="InterPro" id="IPR044894">
    <property type="entry name" value="TubC_N_sf"/>
</dbReference>
<dbReference type="GO" id="GO:0008483">
    <property type="term" value="F:transaminase activity"/>
    <property type="evidence" value="ECO:0007669"/>
    <property type="project" value="UniProtKB-KW"/>
</dbReference>
<dbReference type="FunFam" id="2.30.38.10:FF:000001">
    <property type="entry name" value="Non-ribosomal peptide synthetase PvdI"/>
    <property type="match status" value="2"/>
</dbReference>
<dbReference type="InterPro" id="IPR006162">
    <property type="entry name" value="Ppantetheine_attach_site"/>
</dbReference>
<geneLocation type="plasmid" evidence="8">
    <name>pnfsy04</name>
</geneLocation>
<dbReference type="SMART" id="SM00823">
    <property type="entry name" value="PKS_PP"/>
    <property type="match status" value="2"/>
</dbReference>